<dbReference type="Proteomes" id="UP000178579">
    <property type="component" value="Unassembled WGS sequence"/>
</dbReference>
<reference evidence="1 2" key="1">
    <citation type="journal article" date="2016" name="Nat. Commun.">
        <title>Thousands of microbial genomes shed light on interconnected biogeochemical processes in an aquifer system.</title>
        <authorList>
            <person name="Anantharaman K."/>
            <person name="Brown C.T."/>
            <person name="Hug L.A."/>
            <person name="Sharon I."/>
            <person name="Castelle C.J."/>
            <person name="Probst A.J."/>
            <person name="Thomas B.C."/>
            <person name="Singh A."/>
            <person name="Wilkins M.J."/>
            <person name="Karaoz U."/>
            <person name="Brodie E.L."/>
            <person name="Williams K.H."/>
            <person name="Hubbard S.S."/>
            <person name="Banfield J.F."/>
        </authorList>
    </citation>
    <scope>NUCLEOTIDE SEQUENCE [LARGE SCALE GENOMIC DNA]</scope>
</reference>
<sequence>MERNQMWENMAEDISKAERLGERENLWNDLRYVWWLYVNFVREMFGRKQTEYHPRVGKK</sequence>
<comment type="caution">
    <text evidence="1">The sequence shown here is derived from an EMBL/GenBank/DDBJ whole genome shotgun (WGS) entry which is preliminary data.</text>
</comment>
<dbReference type="EMBL" id="MEXV01000022">
    <property type="protein sequence ID" value="OGD12296.1"/>
    <property type="molecule type" value="Genomic_DNA"/>
</dbReference>
<dbReference type="AlphaFoldDB" id="A0A1F5A2I9"/>
<protein>
    <submittedName>
        <fullName evidence="1">Uncharacterized protein</fullName>
    </submittedName>
</protein>
<evidence type="ECO:0000313" key="1">
    <source>
        <dbReference type="EMBL" id="OGD12296.1"/>
    </source>
</evidence>
<name>A0A1F5A2I9_9BACT</name>
<gene>
    <name evidence="1" type="ORF">A2576_01595</name>
</gene>
<organism evidence="1 2">
    <name type="scientific">Candidatus Amesbacteria bacterium RIFOXYD1_FULL_47_9</name>
    <dbReference type="NCBI Taxonomy" id="1797267"/>
    <lineage>
        <taxon>Bacteria</taxon>
        <taxon>Candidatus Amesiibacteriota</taxon>
    </lineage>
</organism>
<accession>A0A1F5A2I9</accession>
<evidence type="ECO:0000313" key="2">
    <source>
        <dbReference type="Proteomes" id="UP000178579"/>
    </source>
</evidence>
<proteinExistence type="predicted"/>